<gene>
    <name evidence="1" type="ORF">BT62DRAFT_1012813</name>
</gene>
<proteinExistence type="predicted"/>
<dbReference type="GeneID" id="66100264"/>
<evidence type="ECO:0000313" key="1">
    <source>
        <dbReference type="EMBL" id="KAG7440313.1"/>
    </source>
</evidence>
<organism evidence="1 2">
    <name type="scientific">Guyanagaster necrorhizus</name>
    <dbReference type="NCBI Taxonomy" id="856835"/>
    <lineage>
        <taxon>Eukaryota</taxon>
        <taxon>Fungi</taxon>
        <taxon>Dikarya</taxon>
        <taxon>Basidiomycota</taxon>
        <taxon>Agaricomycotina</taxon>
        <taxon>Agaricomycetes</taxon>
        <taxon>Agaricomycetidae</taxon>
        <taxon>Agaricales</taxon>
        <taxon>Marasmiineae</taxon>
        <taxon>Physalacriaceae</taxon>
        <taxon>Guyanagaster</taxon>
    </lineage>
</organism>
<reference evidence="1" key="1">
    <citation type="submission" date="2020-11" db="EMBL/GenBank/DDBJ databases">
        <title>Adaptations for nitrogen fixation in a non-lichenized fungal sporocarp promotes dispersal by wood-feeding termites.</title>
        <authorList>
            <consortium name="DOE Joint Genome Institute"/>
            <person name="Koch R.A."/>
            <person name="Yoon G."/>
            <person name="Arayal U."/>
            <person name="Lail K."/>
            <person name="Amirebrahimi M."/>
            <person name="Labutti K."/>
            <person name="Lipzen A."/>
            <person name="Riley R."/>
            <person name="Barry K."/>
            <person name="Henrissat B."/>
            <person name="Grigoriev I.V."/>
            <person name="Herr J.R."/>
            <person name="Aime M.C."/>
        </authorList>
    </citation>
    <scope>NUCLEOTIDE SEQUENCE</scope>
    <source>
        <strain evidence="1">MCA 3950</strain>
    </source>
</reference>
<evidence type="ECO:0000313" key="2">
    <source>
        <dbReference type="Proteomes" id="UP000812287"/>
    </source>
</evidence>
<accession>A0A9P8ALK8</accession>
<dbReference type="AlphaFoldDB" id="A0A9P8ALK8"/>
<sequence length="255" mass="28696">MPGTKKGSRLRRLYLSKGHPFLRDMFVCLTFRTFDIAEQYVHEPLPQTKEGQIELKFSQWKLRAASPLPPYEKLDLNQRQLLFPREFRASLVSNSFNMAEIHCLLVPDVVSEVAQKYELICGRVRKYMALQNASISESRAGFFSEQHYGSAAPFKKQSEYGYLDGSCEESTSKMSSTAGDARPSPNSLGEMFRSRVFRETITTPSISLRHPSAVHANKVGQSCAERGQGFAYATKSEPVMYSFVVRITGIIVGCV</sequence>
<dbReference type="EMBL" id="MU250573">
    <property type="protein sequence ID" value="KAG7440313.1"/>
    <property type="molecule type" value="Genomic_DNA"/>
</dbReference>
<dbReference type="Proteomes" id="UP000812287">
    <property type="component" value="Unassembled WGS sequence"/>
</dbReference>
<dbReference type="RefSeq" id="XP_043033813.1">
    <property type="nucleotide sequence ID" value="XM_043177977.1"/>
</dbReference>
<name>A0A9P8ALK8_9AGAR</name>
<keyword evidence="2" id="KW-1185">Reference proteome</keyword>
<comment type="caution">
    <text evidence="1">The sequence shown here is derived from an EMBL/GenBank/DDBJ whole genome shotgun (WGS) entry which is preliminary data.</text>
</comment>
<protein>
    <submittedName>
        <fullName evidence="1">Uncharacterized protein</fullName>
    </submittedName>
</protein>